<dbReference type="RefSeq" id="WP_007573779.1">
    <property type="nucleotide sequence ID" value="NZ_AGUD01000127.1"/>
</dbReference>
<dbReference type="InterPro" id="IPR029063">
    <property type="entry name" value="SAM-dependent_MTases_sf"/>
</dbReference>
<dbReference type="EMBL" id="AGUD01000127">
    <property type="protein sequence ID" value="EHN11257.1"/>
    <property type="molecule type" value="Genomic_DNA"/>
</dbReference>
<keyword evidence="3" id="KW-0949">S-adenosyl-L-methionine</keyword>
<reference evidence="6 7" key="1">
    <citation type="journal article" date="2013" name="Biodegradation">
        <title>Quantitative proteomic analysis of ibuprofen-degrading Patulibacter sp. strain I11.</title>
        <authorList>
            <person name="Almeida B."/>
            <person name="Kjeldal H."/>
            <person name="Lolas I."/>
            <person name="Knudsen A.D."/>
            <person name="Carvalho G."/>
            <person name="Nielsen K.L."/>
            <person name="Barreto Crespo M.T."/>
            <person name="Stensballe A."/>
            <person name="Nielsen J.L."/>
        </authorList>
    </citation>
    <scope>NUCLEOTIDE SEQUENCE [LARGE SCALE GENOMIC DNA]</scope>
    <source>
        <strain evidence="6 7">I11</strain>
    </source>
</reference>
<keyword evidence="1" id="KW-0489">Methyltransferase</keyword>
<keyword evidence="2" id="KW-0808">Transferase</keyword>
<evidence type="ECO:0000256" key="3">
    <source>
        <dbReference type="ARBA" id="ARBA00022691"/>
    </source>
</evidence>
<evidence type="ECO:0000256" key="4">
    <source>
        <dbReference type="SAM" id="MobiDB-lite"/>
    </source>
</evidence>
<dbReference type="Pfam" id="PF13649">
    <property type="entry name" value="Methyltransf_25"/>
    <property type="match status" value="1"/>
</dbReference>
<dbReference type="GO" id="GO:0008168">
    <property type="term" value="F:methyltransferase activity"/>
    <property type="evidence" value="ECO:0007669"/>
    <property type="project" value="UniProtKB-KW"/>
</dbReference>
<evidence type="ECO:0000256" key="1">
    <source>
        <dbReference type="ARBA" id="ARBA00022603"/>
    </source>
</evidence>
<proteinExistence type="predicted"/>
<gene>
    <name evidence="6" type="ORF">PAI11_18740</name>
</gene>
<evidence type="ECO:0000313" key="6">
    <source>
        <dbReference type="EMBL" id="EHN11257.1"/>
    </source>
</evidence>
<dbReference type="InterPro" id="IPR041698">
    <property type="entry name" value="Methyltransf_25"/>
</dbReference>
<evidence type="ECO:0000256" key="2">
    <source>
        <dbReference type="ARBA" id="ARBA00022679"/>
    </source>
</evidence>
<dbReference type="Gene3D" id="3.40.50.150">
    <property type="entry name" value="Vaccinia Virus protein VP39"/>
    <property type="match status" value="1"/>
</dbReference>
<dbReference type="AlphaFoldDB" id="H0E4Y9"/>
<comment type="caution">
    <text evidence="6">The sequence shown here is derived from an EMBL/GenBank/DDBJ whole genome shotgun (WGS) entry which is preliminary data.</text>
</comment>
<dbReference type="SUPFAM" id="SSF53335">
    <property type="entry name" value="S-adenosyl-L-methionine-dependent methyltransferases"/>
    <property type="match status" value="1"/>
</dbReference>
<dbReference type="PANTHER" id="PTHR43464">
    <property type="entry name" value="METHYLTRANSFERASE"/>
    <property type="match status" value="1"/>
</dbReference>
<dbReference type="PANTHER" id="PTHR43464:SF19">
    <property type="entry name" value="UBIQUINONE BIOSYNTHESIS O-METHYLTRANSFERASE, MITOCHONDRIAL"/>
    <property type="match status" value="1"/>
</dbReference>
<protein>
    <recommendedName>
        <fullName evidence="5">Methyltransferase domain-containing protein</fullName>
    </recommendedName>
</protein>
<accession>H0E4Y9</accession>
<evidence type="ECO:0000313" key="7">
    <source>
        <dbReference type="Proteomes" id="UP000005143"/>
    </source>
</evidence>
<feature type="region of interest" description="Disordered" evidence="4">
    <location>
        <begin position="199"/>
        <end position="229"/>
    </location>
</feature>
<feature type="compositionally biased region" description="Basic residues" evidence="4">
    <location>
        <begin position="210"/>
        <end position="223"/>
    </location>
</feature>
<dbReference type="CDD" id="cd02440">
    <property type="entry name" value="AdoMet_MTases"/>
    <property type="match status" value="1"/>
</dbReference>
<feature type="domain" description="Methyltransferase" evidence="5">
    <location>
        <begin position="67"/>
        <end position="159"/>
    </location>
</feature>
<dbReference type="Proteomes" id="UP000005143">
    <property type="component" value="Unassembled WGS sequence"/>
</dbReference>
<evidence type="ECO:0000259" key="5">
    <source>
        <dbReference type="Pfam" id="PF13649"/>
    </source>
</evidence>
<sequence length="229" mass="24894">MDDDAKRSAARELAAAALARGDATGWFEELYATTPPEAIPWAELVPDPRLVEWADEHGLDGSGRQALTVGSGFGDDAEHLAGLGFAVVAFDIAPTAIRHAQLRFPSSRVRYVLADVLATPPQWYRAFDFVLEAYTLQVLPPELRPAAARGIAETVAPGGTVLVLCDGRDEHEEPGAMPWPLTAAEVVALFEPWLEPGDPELLADDGRQPPTRRLRVVLRRPRDHHGQTG</sequence>
<name>H0E4Y9_9ACTN</name>
<keyword evidence="7" id="KW-1185">Reference proteome</keyword>
<dbReference type="GO" id="GO:0032259">
    <property type="term" value="P:methylation"/>
    <property type="evidence" value="ECO:0007669"/>
    <property type="project" value="UniProtKB-KW"/>
</dbReference>
<organism evidence="6 7">
    <name type="scientific">Patulibacter medicamentivorans</name>
    <dbReference type="NCBI Taxonomy" id="1097667"/>
    <lineage>
        <taxon>Bacteria</taxon>
        <taxon>Bacillati</taxon>
        <taxon>Actinomycetota</taxon>
        <taxon>Thermoleophilia</taxon>
        <taxon>Solirubrobacterales</taxon>
        <taxon>Patulibacteraceae</taxon>
        <taxon>Patulibacter</taxon>
    </lineage>
</organism>